<evidence type="ECO:0000256" key="2">
    <source>
        <dbReference type="SAM" id="MobiDB-lite"/>
    </source>
</evidence>
<accession>A0A6A5WB46</accession>
<organism evidence="3 4">
    <name type="scientific">Amniculicola lignicola CBS 123094</name>
    <dbReference type="NCBI Taxonomy" id="1392246"/>
    <lineage>
        <taxon>Eukaryota</taxon>
        <taxon>Fungi</taxon>
        <taxon>Dikarya</taxon>
        <taxon>Ascomycota</taxon>
        <taxon>Pezizomycotina</taxon>
        <taxon>Dothideomycetes</taxon>
        <taxon>Pleosporomycetidae</taxon>
        <taxon>Pleosporales</taxon>
        <taxon>Amniculicolaceae</taxon>
        <taxon>Amniculicola</taxon>
    </lineage>
</organism>
<feature type="compositionally biased region" description="Polar residues" evidence="2">
    <location>
        <begin position="438"/>
        <end position="449"/>
    </location>
</feature>
<protein>
    <submittedName>
        <fullName evidence="3">Uncharacterized protein</fullName>
    </submittedName>
</protein>
<sequence>MQFPYPADVMEKVMPHWLVENYKLLEEKLKDIVLMQRGLLIPHPRDEYDLLEERILESLELKTPRLLKCGHFVGPDIEDEDHEDCDDDDDVSVTDESTGRGSRMSGGTLTVDEDADKCPSPMDDASVCMDCHRQVKKPGGGLGAGRKKWDIKIYAANGLMRAGAWCAAWSEMERCDVEIAPWMPEEIRKMVEKRALEEQEAEKRRQMYAAEVQRRIDEETARLKKAEVEAEENRKVAEVERQNKAEEEVMQQQKFENVLVEKIEQVKETMRLELEAQAHAEASAVAERFHALEEQLKREKSKKATHIPQVSSPPPYEFPSREYTRGRPRSSSARPLMDEIPLGIALKNYITLLLQDQKNLAIIALSVFVLILATNMKPTSSMQLAPLPVPNLLEDLPSVVVTTTATTTAVSIATTTVTKVDYVTESGISERALPPSAPTHSAATESAVSQEAMVHESDSVESPMQSSTHLAQAPRADTIDVEDLQFAMTSPSDSPTVSPAPTDESSTATNAASFEASASSSSAAKDPYPEPLNPTSFELESLLLPSSEHGAPIAVSETSDVPSD</sequence>
<feature type="compositionally biased region" description="Low complexity" evidence="2">
    <location>
        <begin position="504"/>
        <end position="524"/>
    </location>
</feature>
<reference evidence="3" key="1">
    <citation type="journal article" date="2020" name="Stud. Mycol.">
        <title>101 Dothideomycetes genomes: a test case for predicting lifestyles and emergence of pathogens.</title>
        <authorList>
            <person name="Haridas S."/>
            <person name="Albert R."/>
            <person name="Binder M."/>
            <person name="Bloem J."/>
            <person name="Labutti K."/>
            <person name="Salamov A."/>
            <person name="Andreopoulos B."/>
            <person name="Baker S."/>
            <person name="Barry K."/>
            <person name="Bills G."/>
            <person name="Bluhm B."/>
            <person name="Cannon C."/>
            <person name="Castanera R."/>
            <person name="Culley D."/>
            <person name="Daum C."/>
            <person name="Ezra D."/>
            <person name="Gonzalez J."/>
            <person name="Henrissat B."/>
            <person name="Kuo A."/>
            <person name="Liang C."/>
            <person name="Lipzen A."/>
            <person name="Lutzoni F."/>
            <person name="Magnuson J."/>
            <person name="Mondo S."/>
            <person name="Nolan M."/>
            <person name="Ohm R."/>
            <person name="Pangilinan J."/>
            <person name="Park H.-J."/>
            <person name="Ramirez L."/>
            <person name="Alfaro M."/>
            <person name="Sun H."/>
            <person name="Tritt A."/>
            <person name="Yoshinaga Y."/>
            <person name="Zwiers L.-H."/>
            <person name="Turgeon B."/>
            <person name="Goodwin S."/>
            <person name="Spatafora J."/>
            <person name="Crous P."/>
            <person name="Grigoriev I."/>
        </authorList>
    </citation>
    <scope>NUCLEOTIDE SEQUENCE</scope>
    <source>
        <strain evidence="3">CBS 123094</strain>
    </source>
</reference>
<feature type="coiled-coil region" evidence="1">
    <location>
        <begin position="209"/>
        <end position="256"/>
    </location>
</feature>
<feature type="compositionally biased region" description="Low complexity" evidence="2">
    <location>
        <begin position="536"/>
        <end position="548"/>
    </location>
</feature>
<gene>
    <name evidence="3" type="ORF">P154DRAFT_524052</name>
</gene>
<proteinExistence type="predicted"/>
<feature type="compositionally biased region" description="Acidic residues" evidence="2">
    <location>
        <begin position="78"/>
        <end position="93"/>
    </location>
</feature>
<keyword evidence="1" id="KW-0175">Coiled coil</keyword>
<name>A0A6A5WB46_9PLEO</name>
<feature type="region of interest" description="Disordered" evidence="2">
    <location>
        <begin position="430"/>
        <end position="474"/>
    </location>
</feature>
<feature type="compositionally biased region" description="Low complexity" evidence="2">
    <location>
        <begin position="99"/>
        <end position="108"/>
    </location>
</feature>
<feature type="region of interest" description="Disordered" evidence="2">
    <location>
        <begin position="298"/>
        <end position="334"/>
    </location>
</feature>
<feature type="compositionally biased region" description="Polar residues" evidence="2">
    <location>
        <begin position="488"/>
        <end position="499"/>
    </location>
</feature>
<dbReference type="OrthoDB" id="5369448at2759"/>
<evidence type="ECO:0000313" key="4">
    <source>
        <dbReference type="Proteomes" id="UP000799779"/>
    </source>
</evidence>
<dbReference type="Proteomes" id="UP000799779">
    <property type="component" value="Unassembled WGS sequence"/>
</dbReference>
<feature type="region of interest" description="Disordered" evidence="2">
    <location>
        <begin position="78"/>
        <end position="116"/>
    </location>
</feature>
<dbReference type="AlphaFoldDB" id="A0A6A5WB46"/>
<feature type="compositionally biased region" description="Polar residues" evidence="2">
    <location>
        <begin position="460"/>
        <end position="470"/>
    </location>
</feature>
<dbReference type="EMBL" id="ML977604">
    <property type="protein sequence ID" value="KAF1998358.1"/>
    <property type="molecule type" value="Genomic_DNA"/>
</dbReference>
<evidence type="ECO:0000313" key="3">
    <source>
        <dbReference type="EMBL" id="KAF1998358.1"/>
    </source>
</evidence>
<feature type="non-terminal residue" evidence="3">
    <location>
        <position position="564"/>
    </location>
</feature>
<keyword evidence="4" id="KW-1185">Reference proteome</keyword>
<feature type="region of interest" description="Disordered" evidence="2">
    <location>
        <begin position="488"/>
        <end position="564"/>
    </location>
</feature>
<evidence type="ECO:0000256" key="1">
    <source>
        <dbReference type="SAM" id="Coils"/>
    </source>
</evidence>